<protein>
    <recommendedName>
        <fullName evidence="4">CCHC-type domain-containing protein</fullName>
    </recommendedName>
</protein>
<sequence>MAKLIKNNQILLNDNIFPHEEASMEVLLAKERILKLIQAWDDKQIESWSLLGIKCSKAFSLLVMMIPLLVHFATVSAKESLLGHILYITPYPIKGVLRKEEMMLKQEQLYCWLSLMNITTKKTKKNQLKQQYGNFKAEGSETLEQTFNKLQAIASHLEFKDVEIEQDDLNQKFLTSLAPEWLIIQVSTASTDITAASLSHDTVCAYIATQSNGSQIKYEDITQIDEYDIEEMDIKWNMALLSMRADKFWKKTGKKITIQGSDVAGFDKSKVECFNCQKMGHFARECRAPRSQDRADDEVPIEFALMDKSSSSSKNEARLVEFKEHEIKFCEKIRGLERDVEIRDNKIEYLKNELEHVKKEKESLDIKLTGFEKASKDLDNLLGIQRSDKNKEGLGYNAVPPPLMHKSIHLLRKICLKQLAFCDYHNMVAILEKTEHDTDFHQIVDFLEAFHIRYALTISPTVYVSHIRQFWSTARIETTNQEKKILATVDGKTQTISESSLRRHLKLNDEEGISSLPDAELFENLSLMGYNILPNQRVTFQKGQFSHQWKFLIHTIMQCLSPKSTGFNEFSSNIATAVVCLATNRVYNFSKMIFDGMGEGSANPTETHHTPSPQEQHSPQHDSPSPSHPTTTSEPIPQAPTETLTHRRYTRRAIRIAQSKALSPAADKLASLSRDDRQGEAFPIISSLDAGQDRENIAKTSALPHESSPWVTLSLSVILLLIKASQRIHELMELCTSLQRQQSQMAAKIKDQDLEISGLKARVKSLEDKERRSAEPTQEDAPITGGIIKIGEELGADKSTELGSNGNEEMVNVLSSMKAAMVTPYTRRSRGITIRSSQPMRSQIIGAKDKGKEKVVEFEVPKKRKLQEQIDAQVAREMEEEYARENQRLIEQLARDSEIARLHAEEELKMMIEGLDRSNEVIAKHLRWYEQPAANLYVGEKLELISELVKYQDHRAKILKGMTLEQIKEKFIPIWKQYEDFIPMSSKEESERVKRQGLKIDQGSLKRMKTSKSVSEDVSEEELKGMMQLIPLEEVYVESLQATKDKEKELWLELKRLFEPDFEDQLWTHNQAFMHDHLDWKLYDTCGVQHVSTKDQEIFMLVEKDYPLRKGLAIVMISNKLQVEQYSQMVNDLILKIHNIANSPR</sequence>
<evidence type="ECO:0000256" key="3">
    <source>
        <dbReference type="SAM" id="MobiDB-lite"/>
    </source>
</evidence>
<reference evidence="5" key="1">
    <citation type="journal article" date="2019" name="Sci. Rep.">
        <title>Draft genome of Tanacetum cinerariifolium, the natural source of mosquito coil.</title>
        <authorList>
            <person name="Yamashiro T."/>
            <person name="Shiraishi A."/>
            <person name="Satake H."/>
            <person name="Nakayama K."/>
        </authorList>
    </citation>
    <scope>NUCLEOTIDE SEQUENCE</scope>
</reference>
<dbReference type="EMBL" id="BKCJ010151291">
    <property type="protein sequence ID" value="GEY09304.1"/>
    <property type="molecule type" value="Genomic_DNA"/>
</dbReference>
<dbReference type="InterPro" id="IPR001878">
    <property type="entry name" value="Znf_CCHC"/>
</dbReference>
<name>A0A699HG84_TANCI</name>
<evidence type="ECO:0000313" key="5">
    <source>
        <dbReference type="EMBL" id="GEY09304.1"/>
    </source>
</evidence>
<comment type="caution">
    <text evidence="5">The sequence shown here is derived from an EMBL/GenBank/DDBJ whole genome shotgun (WGS) entry which is preliminary data.</text>
</comment>
<keyword evidence="2" id="KW-0175">Coiled coil</keyword>
<dbReference type="InterPro" id="IPR036875">
    <property type="entry name" value="Znf_CCHC_sf"/>
</dbReference>
<keyword evidence="1" id="KW-0862">Zinc</keyword>
<dbReference type="GO" id="GO:0003676">
    <property type="term" value="F:nucleic acid binding"/>
    <property type="evidence" value="ECO:0007669"/>
    <property type="project" value="InterPro"/>
</dbReference>
<accession>A0A699HG84</accession>
<gene>
    <name evidence="5" type="ORF">Tci_381278</name>
</gene>
<organism evidence="5">
    <name type="scientific">Tanacetum cinerariifolium</name>
    <name type="common">Dalmatian daisy</name>
    <name type="synonym">Chrysanthemum cinerariifolium</name>
    <dbReference type="NCBI Taxonomy" id="118510"/>
    <lineage>
        <taxon>Eukaryota</taxon>
        <taxon>Viridiplantae</taxon>
        <taxon>Streptophyta</taxon>
        <taxon>Embryophyta</taxon>
        <taxon>Tracheophyta</taxon>
        <taxon>Spermatophyta</taxon>
        <taxon>Magnoliopsida</taxon>
        <taxon>eudicotyledons</taxon>
        <taxon>Gunneridae</taxon>
        <taxon>Pentapetalae</taxon>
        <taxon>asterids</taxon>
        <taxon>campanulids</taxon>
        <taxon>Asterales</taxon>
        <taxon>Asteraceae</taxon>
        <taxon>Asteroideae</taxon>
        <taxon>Anthemideae</taxon>
        <taxon>Anthemidinae</taxon>
        <taxon>Tanacetum</taxon>
    </lineage>
</organism>
<dbReference type="SUPFAM" id="SSF57756">
    <property type="entry name" value="Retrovirus zinc finger-like domains"/>
    <property type="match status" value="1"/>
</dbReference>
<evidence type="ECO:0000256" key="1">
    <source>
        <dbReference type="PROSITE-ProRule" id="PRU00047"/>
    </source>
</evidence>
<dbReference type="Pfam" id="PF14223">
    <property type="entry name" value="Retrotran_gag_2"/>
    <property type="match status" value="1"/>
</dbReference>
<keyword evidence="1" id="KW-0479">Metal-binding</keyword>
<dbReference type="AlphaFoldDB" id="A0A699HG84"/>
<feature type="region of interest" description="Disordered" evidence="3">
    <location>
        <begin position="598"/>
        <end position="647"/>
    </location>
</feature>
<dbReference type="Gene3D" id="4.10.60.10">
    <property type="entry name" value="Zinc finger, CCHC-type"/>
    <property type="match status" value="1"/>
</dbReference>
<keyword evidence="1" id="KW-0863">Zinc-finger</keyword>
<evidence type="ECO:0000259" key="4">
    <source>
        <dbReference type="PROSITE" id="PS50158"/>
    </source>
</evidence>
<dbReference type="GO" id="GO:0008270">
    <property type="term" value="F:zinc ion binding"/>
    <property type="evidence" value="ECO:0007669"/>
    <property type="project" value="UniProtKB-KW"/>
</dbReference>
<evidence type="ECO:0000256" key="2">
    <source>
        <dbReference type="SAM" id="Coils"/>
    </source>
</evidence>
<dbReference type="PROSITE" id="PS50158">
    <property type="entry name" value="ZF_CCHC"/>
    <property type="match status" value="1"/>
</dbReference>
<feature type="compositionally biased region" description="Low complexity" evidence="3">
    <location>
        <begin position="610"/>
        <end position="635"/>
    </location>
</feature>
<feature type="coiled-coil region" evidence="2">
    <location>
        <begin position="721"/>
        <end position="769"/>
    </location>
</feature>
<dbReference type="SMART" id="SM00343">
    <property type="entry name" value="ZnF_C2HC"/>
    <property type="match status" value="1"/>
</dbReference>
<proteinExistence type="predicted"/>
<feature type="domain" description="CCHC-type" evidence="4">
    <location>
        <begin position="273"/>
        <end position="287"/>
    </location>
</feature>
<dbReference type="Pfam" id="PF00098">
    <property type="entry name" value="zf-CCHC"/>
    <property type="match status" value="1"/>
</dbReference>